<dbReference type="AlphaFoldDB" id="A0A0K2UGE3"/>
<dbReference type="Proteomes" id="UP000675881">
    <property type="component" value="Chromosome 5"/>
</dbReference>
<evidence type="ECO:0000313" key="2">
    <source>
        <dbReference type="EMBL" id="CDW37145.1"/>
    </source>
</evidence>
<dbReference type="OMA" id="GHENFCP"/>
<dbReference type="InterPro" id="IPR004162">
    <property type="entry name" value="SINA-like_animal"/>
</dbReference>
<dbReference type="GO" id="GO:0005737">
    <property type="term" value="C:cytoplasm"/>
    <property type="evidence" value="ECO:0007669"/>
    <property type="project" value="TreeGrafter"/>
</dbReference>
<dbReference type="EMBL" id="HG994584">
    <property type="protein sequence ID" value="CAF2939568.1"/>
    <property type="molecule type" value="Genomic_DNA"/>
</dbReference>
<evidence type="ECO:0000313" key="1">
    <source>
        <dbReference type="EMBL" id="CAF2939568.1"/>
    </source>
</evidence>
<dbReference type="GO" id="GO:0043161">
    <property type="term" value="P:proteasome-mediated ubiquitin-dependent protein catabolic process"/>
    <property type="evidence" value="ECO:0007669"/>
    <property type="project" value="TreeGrafter"/>
</dbReference>
<accession>A0A0K2UGE3</accession>
<keyword evidence="3" id="KW-1185">Reference proteome</keyword>
<dbReference type="OrthoDB" id="4788989at2759"/>
<reference evidence="1" key="2">
    <citation type="submission" date="2021-02" db="EMBL/GenBank/DDBJ databases">
        <authorList>
            <person name="Bekaert M."/>
        </authorList>
    </citation>
    <scope>NUCLEOTIDE SEQUENCE</scope>
    <source>
        <strain evidence="1">IoA-00</strain>
    </source>
</reference>
<reference evidence="2" key="1">
    <citation type="submission" date="2014-05" db="EMBL/GenBank/DDBJ databases">
        <authorList>
            <person name="Chronopoulou M."/>
        </authorList>
    </citation>
    <scope>NUCLEOTIDE SEQUENCE</scope>
    <source>
        <tissue evidence="2">Whole organism</tissue>
    </source>
</reference>
<protein>
    <submittedName>
        <fullName evidence="1">(salmon louse) hypothetical protein</fullName>
    </submittedName>
</protein>
<dbReference type="EMBL" id="HACA01019784">
    <property type="protein sequence ID" value="CDW37145.1"/>
    <property type="molecule type" value="Transcribed_RNA"/>
</dbReference>
<evidence type="ECO:0000313" key="3">
    <source>
        <dbReference type="Proteomes" id="UP000675881"/>
    </source>
</evidence>
<sequence>MTEQGENASLPLLTVTRKPPVPNIPGDGLVKYDELVKLLSCIQCGNPVSGNASNPLFQCRKGHVHCQTCKKKLSACKSCKQTFLQPEASVLIEKILNLVSIKCRHKGCSDFLFLDKKLGHENFCPMRLLNCRNTDKGCDGVFTAKEMSRHHKTCKYSTPLRPQKEGD</sequence>
<dbReference type="GO" id="GO:0031624">
    <property type="term" value="F:ubiquitin conjugating enzyme binding"/>
    <property type="evidence" value="ECO:0007669"/>
    <property type="project" value="TreeGrafter"/>
</dbReference>
<dbReference type="GO" id="GO:0061630">
    <property type="term" value="F:ubiquitin protein ligase activity"/>
    <property type="evidence" value="ECO:0007669"/>
    <property type="project" value="TreeGrafter"/>
</dbReference>
<proteinExistence type="predicted"/>
<dbReference type="PANTHER" id="PTHR45877">
    <property type="entry name" value="E3 UBIQUITIN-PROTEIN LIGASE SIAH2"/>
    <property type="match status" value="1"/>
</dbReference>
<gene>
    <name evidence="1" type="ORF">LSAA_10092</name>
</gene>
<name>A0A0K2UGE3_LEPSM</name>
<dbReference type="PANTHER" id="PTHR45877:SF2">
    <property type="entry name" value="E3 UBIQUITIN-PROTEIN LIGASE SINA-RELATED"/>
    <property type="match status" value="1"/>
</dbReference>
<organism evidence="2">
    <name type="scientific">Lepeophtheirus salmonis</name>
    <name type="common">Salmon louse</name>
    <name type="synonym">Caligus salmonis</name>
    <dbReference type="NCBI Taxonomy" id="72036"/>
    <lineage>
        <taxon>Eukaryota</taxon>
        <taxon>Metazoa</taxon>
        <taxon>Ecdysozoa</taxon>
        <taxon>Arthropoda</taxon>
        <taxon>Crustacea</taxon>
        <taxon>Multicrustacea</taxon>
        <taxon>Hexanauplia</taxon>
        <taxon>Copepoda</taxon>
        <taxon>Siphonostomatoida</taxon>
        <taxon>Caligidae</taxon>
        <taxon>Lepeophtheirus</taxon>
    </lineage>
</organism>
<dbReference type="SUPFAM" id="SSF49599">
    <property type="entry name" value="TRAF domain-like"/>
    <property type="match status" value="1"/>
</dbReference>